<keyword evidence="2" id="KW-1185">Reference proteome</keyword>
<organism evidence="1 2">
    <name type="scientific">Rhizobium skierniewicense</name>
    <dbReference type="NCBI Taxonomy" id="984260"/>
    <lineage>
        <taxon>Bacteria</taxon>
        <taxon>Pseudomonadati</taxon>
        <taxon>Pseudomonadota</taxon>
        <taxon>Alphaproteobacteria</taxon>
        <taxon>Hyphomicrobiales</taxon>
        <taxon>Rhizobiaceae</taxon>
        <taxon>Rhizobium/Agrobacterium group</taxon>
        <taxon>Rhizobium</taxon>
    </lineage>
</organism>
<name>A0A7W6C7K5_9HYPH</name>
<dbReference type="EMBL" id="JACIDV010000002">
    <property type="protein sequence ID" value="MBB3944672.1"/>
    <property type="molecule type" value="Genomic_DNA"/>
</dbReference>
<evidence type="ECO:0000313" key="2">
    <source>
        <dbReference type="Proteomes" id="UP000565286"/>
    </source>
</evidence>
<protein>
    <recommendedName>
        <fullName evidence="3">Phosphohydrolase</fullName>
    </recommendedName>
</protein>
<dbReference type="AlphaFoldDB" id="A0A7W6C7K5"/>
<dbReference type="RefSeq" id="WP_183893850.1">
    <property type="nucleotide sequence ID" value="NZ_JACIDV010000002.1"/>
</dbReference>
<reference evidence="1 2" key="1">
    <citation type="submission" date="2020-08" db="EMBL/GenBank/DDBJ databases">
        <title>Genomic Encyclopedia of Type Strains, Phase IV (KMG-IV): sequencing the most valuable type-strain genomes for metagenomic binning, comparative biology and taxonomic classification.</title>
        <authorList>
            <person name="Goeker M."/>
        </authorList>
    </citation>
    <scope>NUCLEOTIDE SEQUENCE [LARGE SCALE GENOMIC DNA]</scope>
    <source>
        <strain evidence="1 2">DSM 26438</strain>
    </source>
</reference>
<sequence length="193" mass="21986">MTTQSAPIRRIVGPTILLGSGTYFNFENPEASELTIEDVAYSLAFQSRFTGQCVSRKTGRRVYYSIAQHCVIMAHYADQPHKLAALMHDVSEATCGDLNSPLKAICPDYKRVEKRCEAAGLARFGVTMPDPAYIKHLDTRMLITERRDLMPWNGEEWVESAEPFEHEIFPWENPHMAADVFLSTYRGLTERRL</sequence>
<evidence type="ECO:0000313" key="1">
    <source>
        <dbReference type="EMBL" id="MBB3944672.1"/>
    </source>
</evidence>
<comment type="caution">
    <text evidence="1">The sequence shown here is derived from an EMBL/GenBank/DDBJ whole genome shotgun (WGS) entry which is preliminary data.</text>
</comment>
<dbReference type="SUPFAM" id="SSF109604">
    <property type="entry name" value="HD-domain/PDEase-like"/>
    <property type="match status" value="1"/>
</dbReference>
<gene>
    <name evidence="1" type="ORF">GGQ73_000597</name>
</gene>
<evidence type="ECO:0008006" key="3">
    <source>
        <dbReference type="Google" id="ProtNLM"/>
    </source>
</evidence>
<dbReference type="Proteomes" id="UP000565286">
    <property type="component" value="Unassembled WGS sequence"/>
</dbReference>
<proteinExistence type="predicted"/>
<accession>A0A7W6C7K5</accession>
<dbReference type="Gene3D" id="1.10.3210.10">
    <property type="entry name" value="Hypothetical protein af1432"/>
    <property type="match status" value="1"/>
</dbReference>